<organism evidence="2 3">
    <name type="scientific">Flavobacterium branchiarum</name>
    <dbReference type="NCBI Taxonomy" id="1114870"/>
    <lineage>
        <taxon>Bacteria</taxon>
        <taxon>Pseudomonadati</taxon>
        <taxon>Bacteroidota</taxon>
        <taxon>Flavobacteriia</taxon>
        <taxon>Flavobacteriales</taxon>
        <taxon>Flavobacteriaceae</taxon>
        <taxon>Flavobacterium</taxon>
    </lineage>
</organism>
<comment type="caution">
    <text evidence="2">The sequence shown here is derived from an EMBL/GenBank/DDBJ whole genome shotgun (WGS) entry which is preliminary data.</text>
</comment>
<feature type="transmembrane region" description="Helical" evidence="1">
    <location>
        <begin position="20"/>
        <end position="39"/>
    </location>
</feature>
<dbReference type="EMBL" id="JBHMEX010000008">
    <property type="protein sequence ID" value="MFB9062852.1"/>
    <property type="molecule type" value="Genomic_DNA"/>
</dbReference>
<keyword evidence="1" id="KW-0812">Transmembrane</keyword>
<name>A0ABV5FHB5_9FLAO</name>
<feature type="transmembrane region" description="Helical" evidence="1">
    <location>
        <begin position="155"/>
        <end position="174"/>
    </location>
</feature>
<keyword evidence="3" id="KW-1185">Reference proteome</keyword>
<dbReference type="Proteomes" id="UP001589589">
    <property type="component" value="Unassembled WGS sequence"/>
</dbReference>
<gene>
    <name evidence="2" type="ORF">ACFFUQ_02395</name>
</gene>
<keyword evidence="1" id="KW-0472">Membrane</keyword>
<evidence type="ECO:0008006" key="4">
    <source>
        <dbReference type="Google" id="ProtNLM"/>
    </source>
</evidence>
<evidence type="ECO:0000313" key="3">
    <source>
        <dbReference type="Proteomes" id="UP001589589"/>
    </source>
</evidence>
<keyword evidence="1" id="KW-1133">Transmembrane helix</keyword>
<feature type="transmembrane region" description="Helical" evidence="1">
    <location>
        <begin position="125"/>
        <end position="143"/>
    </location>
</feature>
<dbReference type="RefSeq" id="WP_290260178.1">
    <property type="nucleotide sequence ID" value="NZ_JAUFQQ010000003.1"/>
</dbReference>
<protein>
    <recommendedName>
        <fullName evidence="4">DUF3592 domain-containing protein</fullName>
    </recommendedName>
</protein>
<proteinExistence type="predicted"/>
<accession>A0ABV5FHB5</accession>
<reference evidence="2 3" key="1">
    <citation type="submission" date="2024-09" db="EMBL/GenBank/DDBJ databases">
        <authorList>
            <person name="Sun Q."/>
            <person name="Mori K."/>
        </authorList>
    </citation>
    <scope>NUCLEOTIDE SEQUENCE [LARGE SCALE GENOMIC DNA]</scope>
    <source>
        <strain evidence="2 3">CECT 7908</strain>
    </source>
</reference>
<evidence type="ECO:0000256" key="1">
    <source>
        <dbReference type="SAM" id="Phobius"/>
    </source>
</evidence>
<evidence type="ECO:0000313" key="2">
    <source>
        <dbReference type="EMBL" id="MFB9062852.1"/>
    </source>
</evidence>
<sequence>MKKNSTENTFIIKNKPVIIYLLMIVTLFILFCFLDYHILPASKTTDKVTHYTLKNTSSKRRSKPQTISYHYYTQNGFTFSTAKSYIEEKDIELEHSLILKSVRKVKSGDKDYTNILTNDLSINGILFYFCCTLLLSIAISLKILHSKKAFSENTFYNIICFNTFMILVCLYMTYLY</sequence>